<dbReference type="PANTHER" id="PTHR10629">
    <property type="entry name" value="CYTOSINE-SPECIFIC METHYLTRANSFERASE"/>
    <property type="match status" value="1"/>
</dbReference>
<dbReference type="SUPFAM" id="SSF53335">
    <property type="entry name" value="S-adenosyl-L-methionine-dependent methyltransferases"/>
    <property type="match status" value="1"/>
</dbReference>
<feature type="domain" description="BAH" evidence="13">
    <location>
        <begin position="601"/>
        <end position="724"/>
    </location>
</feature>
<dbReference type="SMART" id="SM00439">
    <property type="entry name" value="BAH"/>
    <property type="match status" value="1"/>
</dbReference>
<keyword evidence="4 10" id="KW-0808">Transferase</keyword>
<feature type="domain" description="BAH" evidence="13">
    <location>
        <begin position="435"/>
        <end position="558"/>
    </location>
</feature>
<keyword evidence="7" id="KW-0238">DNA-binding</keyword>
<dbReference type="GO" id="GO:0003677">
    <property type="term" value="F:DNA binding"/>
    <property type="evidence" value="ECO:0007669"/>
    <property type="project" value="UniProtKB-KW"/>
</dbReference>
<dbReference type="InterPro" id="IPR050390">
    <property type="entry name" value="C5-Methyltransferase"/>
</dbReference>
<dbReference type="InterPro" id="IPR022702">
    <property type="entry name" value="Cytosine_MeTrfase1_RFD"/>
</dbReference>
<evidence type="ECO:0000256" key="6">
    <source>
        <dbReference type="ARBA" id="ARBA00022737"/>
    </source>
</evidence>
<accession>A0AA39N2T3</accession>
<dbReference type="EMBL" id="JAUEPT010000001">
    <property type="protein sequence ID" value="KAK0455867.1"/>
    <property type="molecule type" value="Genomic_DNA"/>
</dbReference>
<dbReference type="PRINTS" id="PR00105">
    <property type="entry name" value="C5METTRFRASE"/>
</dbReference>
<dbReference type="AlphaFoldDB" id="A0AA39N2T3"/>
<dbReference type="GO" id="GO:0032259">
    <property type="term" value="P:methylation"/>
    <property type="evidence" value="ECO:0007669"/>
    <property type="project" value="UniProtKB-KW"/>
</dbReference>
<dbReference type="Gene3D" id="2.30.30.490">
    <property type="match status" value="2"/>
</dbReference>
<dbReference type="GO" id="GO:0006346">
    <property type="term" value="P:DNA methylation-dependent constitutive heterochromatin formation"/>
    <property type="evidence" value="ECO:0007669"/>
    <property type="project" value="InterPro"/>
</dbReference>
<dbReference type="GO" id="GO:0005634">
    <property type="term" value="C:nucleus"/>
    <property type="evidence" value="ECO:0007669"/>
    <property type="project" value="UniProtKB-SubCell"/>
</dbReference>
<comment type="subcellular location">
    <subcellularLocation>
        <location evidence="1">Nucleus</location>
    </subcellularLocation>
</comment>
<dbReference type="EC" id="2.1.1.37" evidence="2"/>
<dbReference type="Gene3D" id="3.40.50.150">
    <property type="entry name" value="Vaccinia Virus protein VP39"/>
    <property type="match status" value="1"/>
</dbReference>
<dbReference type="Gene3D" id="3.90.120.10">
    <property type="entry name" value="DNA Methylase, subunit A, domain 2"/>
    <property type="match status" value="2"/>
</dbReference>
<dbReference type="PROSITE" id="PS51038">
    <property type="entry name" value="BAH"/>
    <property type="match status" value="2"/>
</dbReference>
<dbReference type="PROSITE" id="PS51679">
    <property type="entry name" value="SAM_MT_C5"/>
    <property type="match status" value="1"/>
</dbReference>
<evidence type="ECO:0000313" key="14">
    <source>
        <dbReference type="EMBL" id="KAK0455867.1"/>
    </source>
</evidence>
<dbReference type="InterPro" id="IPR001025">
    <property type="entry name" value="BAH_dom"/>
</dbReference>
<evidence type="ECO:0000256" key="8">
    <source>
        <dbReference type="ARBA" id="ARBA00023242"/>
    </source>
</evidence>
<keyword evidence="8" id="KW-0539">Nucleus</keyword>
<evidence type="ECO:0000313" key="15">
    <source>
        <dbReference type="Proteomes" id="UP001175226"/>
    </source>
</evidence>
<reference evidence="14" key="1">
    <citation type="submission" date="2023-06" db="EMBL/GenBank/DDBJ databases">
        <authorList>
            <consortium name="Lawrence Berkeley National Laboratory"/>
            <person name="Ahrendt S."/>
            <person name="Sahu N."/>
            <person name="Indic B."/>
            <person name="Wong-Bajracharya J."/>
            <person name="Merenyi Z."/>
            <person name="Ke H.-M."/>
            <person name="Monk M."/>
            <person name="Kocsube S."/>
            <person name="Drula E."/>
            <person name="Lipzen A."/>
            <person name="Balint B."/>
            <person name="Henrissat B."/>
            <person name="Andreopoulos B."/>
            <person name="Martin F.M."/>
            <person name="Harder C.B."/>
            <person name="Rigling D."/>
            <person name="Ford K.L."/>
            <person name="Foster G.D."/>
            <person name="Pangilinan J."/>
            <person name="Papanicolaou A."/>
            <person name="Barry K."/>
            <person name="LaButti K."/>
            <person name="Viragh M."/>
            <person name="Koriabine M."/>
            <person name="Yan M."/>
            <person name="Riley R."/>
            <person name="Champramary S."/>
            <person name="Plett K.L."/>
            <person name="Tsai I.J."/>
            <person name="Slot J."/>
            <person name="Sipos G."/>
            <person name="Plett J."/>
            <person name="Nagy L.G."/>
            <person name="Grigoriev I.V."/>
        </authorList>
    </citation>
    <scope>NUCLEOTIDE SEQUENCE</scope>
    <source>
        <strain evidence="14">FPL87.14</strain>
    </source>
</reference>
<name>A0AA39N2T3_9AGAR</name>
<protein>
    <recommendedName>
        <fullName evidence="2">DNA (cytosine-5-)-methyltransferase</fullName>
        <ecNumber evidence="2">2.1.1.37</ecNumber>
    </recommendedName>
</protein>
<comment type="caution">
    <text evidence="14">The sequence shown here is derived from an EMBL/GenBank/DDBJ whole genome shotgun (WGS) entry which is preliminary data.</text>
</comment>
<dbReference type="Pfam" id="PF12047">
    <property type="entry name" value="DNMT1-RFD"/>
    <property type="match status" value="1"/>
</dbReference>
<dbReference type="PANTHER" id="PTHR10629:SF52">
    <property type="entry name" value="DNA (CYTOSINE-5)-METHYLTRANSFERASE 1"/>
    <property type="match status" value="1"/>
</dbReference>
<keyword evidence="5 10" id="KW-0949">S-adenosyl-L-methionine</keyword>
<evidence type="ECO:0000256" key="7">
    <source>
        <dbReference type="ARBA" id="ARBA00023125"/>
    </source>
</evidence>
<evidence type="ECO:0000256" key="9">
    <source>
        <dbReference type="PIRSR" id="PIRSR037404-1"/>
    </source>
</evidence>
<gene>
    <name evidence="14" type="ORF">EV421DRAFT_1749118</name>
</gene>
<evidence type="ECO:0000259" key="13">
    <source>
        <dbReference type="PROSITE" id="PS51038"/>
    </source>
</evidence>
<sequence length="1236" mass="139942">MPFKSNRPNAFEVSFPDEAAAIRQEQQARLTAKFAPTLQTLKKPANANPRKRKGDERRPLVNVQGVPRPVQEAPPPKRRKRDLGPIELPVYYEPPAGIPTFEETRRLVLPGEDPDETGNELKIIRYLTNFAFYDDNNNNALVPLSLMEENDGVVRNFRASGFVRPYFLNDEDEGQEDGMDDDAYLHLGSIMTFSFDYIKNDDPVYLETEYAWYRLERPSPKYQPFFERFLVPRRIAQFVVSLAVSRNRRPPATHQEFIRLLEDKTDTFGGKFTRDDLTASISQIEEALDEHERGEELRRLAFISAILPNTDVSAARRKHKTKRRRLDHRPPEIQQLAGLDLDTTVLKPENQTPTHVTPAIATLAEGLFREDLQVLGAPPLPVDEEKKRQEQQENRNTLEIFIGRANRPNKKTDWRRDQRLSSSSRYLKSVLVDGVTIRIDDDVVVLPEDNRECFPKTIADVELGNGIAQYFWFARVLFIDFDSEMAHVLWYDHGSNTILEELAHPQELFMLDHCTSIPLVSICGIVKVHHSPEGAVPSSDFYCRFKYDKATAAFVDPDHEASATASTLQPPNNCPNCLLRDQHDQEKSVVKIADGIASGGSHYHIDDFVLYATSSGPAAIGQIVDIKAPDRNTALAQPSVSVRPVGRISDLDILPLSEIKDERHVFLTDSEKLVTVDVTDLIRVCFVFPYPSITEGDAWLAMSADHFYAKYTFPYLKVTSWDAKMDIDPVDVPICKFCTALELKRFDDIKEIHERVKLPTLDVFGGVGAFAVGMAEGCGSMKVTHAIEISPSAAKTYKCNSPSTTVYNQCANTMLRYMVKHHHRPGQTDPPLQIYDETPIPLPPSPGQIKVIVAGFPCQSHSALNMYKHEHDRKSNLILTTLSTMDFLRPEYGFFENVPGFINYRPDATQFGRYKLQGGMEQGGLKFVLRALIDMKYQVRFGVIDAAHYGTPQRRKRFFICAAQQKQKLSSLPQPTHDFPNTEKLAIKLSIGGSITPIRTTNGTAPHRCVTVEDAISDLPRYDYKHPNPGKRVDRRGIKSLLCKPTDARCGYEGTIPYHHAPKTRYQKEARKSATTNIQHFTRPLKEKIVERIVNIPLKANADYHSLPGDLHEYQTVNPRSANARAGFRSGMYGRLDANGVFPTTVTNVYVTAKQSRVLNPWVFYVLYVHRMVTVRELARSQGFRDDFVFESLYNNVVTIHRQIGNAVPWPVATALGRELQAAVLEDPTYKVINIP</sequence>
<evidence type="ECO:0000256" key="2">
    <source>
        <dbReference type="ARBA" id="ARBA00011975"/>
    </source>
</evidence>
<dbReference type="Pfam" id="PF00145">
    <property type="entry name" value="DNA_methylase"/>
    <property type="match status" value="1"/>
</dbReference>
<dbReference type="InterPro" id="IPR043151">
    <property type="entry name" value="BAH_sf"/>
</dbReference>
<evidence type="ECO:0000256" key="3">
    <source>
        <dbReference type="ARBA" id="ARBA00022603"/>
    </source>
</evidence>
<dbReference type="NCBIfam" id="TIGR00675">
    <property type="entry name" value="dcm"/>
    <property type="match status" value="1"/>
</dbReference>
<evidence type="ECO:0000256" key="1">
    <source>
        <dbReference type="ARBA" id="ARBA00004123"/>
    </source>
</evidence>
<dbReference type="PIRSF" id="PIRSF037404">
    <property type="entry name" value="DNMT1"/>
    <property type="match status" value="1"/>
</dbReference>
<dbReference type="GO" id="GO:0003886">
    <property type="term" value="F:DNA (cytosine-5-)-methyltransferase activity"/>
    <property type="evidence" value="ECO:0007669"/>
    <property type="project" value="UniProtKB-EC"/>
</dbReference>
<dbReference type="InterPro" id="IPR029063">
    <property type="entry name" value="SAM-dependent_MTases_sf"/>
</dbReference>
<comment type="similarity">
    <text evidence="10 11">Belongs to the class I-like SAM-binding methyltransferase superfamily. C5-methyltransferase family.</text>
</comment>
<organism evidence="14 15">
    <name type="scientific">Armillaria borealis</name>
    <dbReference type="NCBI Taxonomy" id="47425"/>
    <lineage>
        <taxon>Eukaryota</taxon>
        <taxon>Fungi</taxon>
        <taxon>Dikarya</taxon>
        <taxon>Basidiomycota</taxon>
        <taxon>Agaricomycotina</taxon>
        <taxon>Agaricomycetes</taxon>
        <taxon>Agaricomycetidae</taxon>
        <taxon>Agaricales</taxon>
        <taxon>Marasmiineae</taxon>
        <taxon>Physalacriaceae</taxon>
        <taxon>Armillaria</taxon>
    </lineage>
</organism>
<feature type="region of interest" description="Disordered" evidence="12">
    <location>
        <begin position="34"/>
        <end position="82"/>
    </location>
</feature>
<evidence type="ECO:0000256" key="11">
    <source>
        <dbReference type="RuleBase" id="RU000416"/>
    </source>
</evidence>
<keyword evidence="6" id="KW-0677">Repeat</keyword>
<keyword evidence="3 10" id="KW-0489">Methyltransferase</keyword>
<evidence type="ECO:0000256" key="4">
    <source>
        <dbReference type="ARBA" id="ARBA00022679"/>
    </source>
</evidence>
<dbReference type="InterPro" id="IPR001525">
    <property type="entry name" value="C5_MeTfrase"/>
</dbReference>
<dbReference type="Proteomes" id="UP001175226">
    <property type="component" value="Unassembled WGS sequence"/>
</dbReference>
<dbReference type="GO" id="GO:0003682">
    <property type="term" value="F:chromatin binding"/>
    <property type="evidence" value="ECO:0007669"/>
    <property type="project" value="InterPro"/>
</dbReference>
<feature type="active site" evidence="9 10">
    <location>
        <position position="858"/>
    </location>
</feature>
<evidence type="ECO:0000256" key="10">
    <source>
        <dbReference type="PROSITE-ProRule" id="PRU01016"/>
    </source>
</evidence>
<keyword evidence="15" id="KW-1185">Reference proteome</keyword>
<evidence type="ECO:0000256" key="12">
    <source>
        <dbReference type="SAM" id="MobiDB-lite"/>
    </source>
</evidence>
<proteinExistence type="inferred from homology"/>
<evidence type="ECO:0000256" key="5">
    <source>
        <dbReference type="ARBA" id="ARBA00022691"/>
    </source>
</evidence>
<dbReference type="GO" id="GO:0044027">
    <property type="term" value="P:negative regulation of gene expression via chromosomal CpG island methylation"/>
    <property type="evidence" value="ECO:0007669"/>
    <property type="project" value="TreeGrafter"/>
</dbReference>